<evidence type="ECO:0000313" key="4">
    <source>
        <dbReference type="Proteomes" id="UP000218231"/>
    </source>
</evidence>
<name>A0A2A2JIB8_9BILA</name>
<dbReference type="AlphaFoldDB" id="A0A2A2JIB8"/>
<sequence>MEVFPVVCMFRDRTYQTWTGIGQPIDLSPRNVITAPSSPATSYTTDRETVLRSGNATVAETHLIRSTGSQSQSFTEEHWSSEITSFIAAAPPKFIQVIKAYRIMSSDTPTLVVEVASDPPAIFEWFCNDRPVLQDRRRFQARHGINITTLTVKQPEQGVYKCTARNPAGVSTSYGYITVNFENRYSEWSVQSQQMSESTTSMTRSQSGERSITYNTAPRFITQVPNLTVQPGNEVIIDVEVDANPFARFGWFVNGKEYRDSTRNVEIYYPKENRCVAKFKLPVAGEYKVTINLYEVNYAQRSSSVPRGVRHLERHVEVARHSPDRQTSVDAERRRAAASDTTLIHDLEAVGEYAQAPRFITAFPESLHVAHHERLVLSADVAAIPTAEFRWTIDDVDVKSEQNIAVLNEQNKSTLVVQPPIRKGRYMVEATNRVGRDSIAMRIHHDGPDITQSAVTVTSARNSERMSPASSRSSKETVKEASVDESMLPLSPHITTPLPGRMHLRSSEELVLEIGVVCAFPCTFKWFENNFELRNTNKIHIEEWSSGSSIKIDEPKDALYKVEIWSENAYETSMCKVTTDSLRLTTDWRGKSEGAIDTTKRMMFQLGKKSGSYPKKTLPIAPKIVELPTEAMRLAPGTPIKIICRVDAIPEADFKWFFNNFELKHGVNNVAIARIGDNESELSMSEPPHGKFEVIARNELGSDSKSFKVIHVYGDSPPREIPKISKDIELHRNEHGEIELRVIMIAKKPLNFRWYLNGNEVGNDDHVKIIILENETRMILRRKLERDTEIRVEGKNSDGKCETIMRVEETVDWIDINDQSQLEDLTRSAEMWRRESPSQPMVLRCKIHAVPSAGIVWSKDEINVEDWVINKDVTTQVLDGGVCELLNPECYAEDAGLYKCMATNPHGTAETAAYINVEGIPYIKDSEEASESMSASTQFEDVQIILPPKFVEPLLAEIDGIKHLGYFRLVAKVSSAAPVIITWWKDGQPLTASDKHEMYEFDDGTQILTVHRPDQNDEGVYSCKAESDHGLTNTSVGVELPRESPEIIDTVELKETDIDADMEIIPRPDEAAATLQKKKDDEAIELRKKDEEFKLLVKVADSVASELVANIFVEAVREAARRIAAESEEESDFETVMSDTIVAPSLEVQTDTYTVIESGTVKMSAVIRGNPTPFVEWYQGENKITVTETISMAYEKGVASLTLKKAELQHA</sequence>
<evidence type="ECO:0000256" key="1">
    <source>
        <dbReference type="SAM" id="MobiDB-lite"/>
    </source>
</evidence>
<dbReference type="InterPro" id="IPR036179">
    <property type="entry name" value="Ig-like_dom_sf"/>
</dbReference>
<accession>A0A2A2JIB8</accession>
<keyword evidence="4" id="KW-1185">Reference proteome</keyword>
<dbReference type="EMBL" id="LIAE01010413">
    <property type="protein sequence ID" value="PAV61453.1"/>
    <property type="molecule type" value="Genomic_DNA"/>
</dbReference>
<dbReference type="InterPro" id="IPR007110">
    <property type="entry name" value="Ig-like_dom"/>
</dbReference>
<dbReference type="CDD" id="cd00096">
    <property type="entry name" value="Ig"/>
    <property type="match status" value="1"/>
</dbReference>
<feature type="domain" description="Ig-like" evidence="2">
    <location>
        <begin position="948"/>
        <end position="1039"/>
    </location>
</feature>
<feature type="region of interest" description="Disordered" evidence="1">
    <location>
        <begin position="457"/>
        <end position="494"/>
    </location>
</feature>
<dbReference type="InterPro" id="IPR003599">
    <property type="entry name" value="Ig_sub"/>
</dbReference>
<dbReference type="InterPro" id="IPR013098">
    <property type="entry name" value="Ig_I-set"/>
</dbReference>
<protein>
    <recommendedName>
        <fullName evidence="2">Ig-like domain-containing protein</fullName>
    </recommendedName>
</protein>
<feature type="domain" description="Ig-like" evidence="2">
    <location>
        <begin position="92"/>
        <end position="178"/>
    </location>
</feature>
<evidence type="ECO:0000313" key="3">
    <source>
        <dbReference type="EMBL" id="PAV61453.1"/>
    </source>
</evidence>
<dbReference type="PANTHER" id="PTHR47633">
    <property type="entry name" value="IMMUNOGLOBULIN"/>
    <property type="match status" value="1"/>
</dbReference>
<feature type="domain" description="Ig-like" evidence="2">
    <location>
        <begin position="838"/>
        <end position="916"/>
    </location>
</feature>
<dbReference type="PROSITE" id="PS50835">
    <property type="entry name" value="IG_LIKE"/>
    <property type="match status" value="4"/>
</dbReference>
<dbReference type="InterPro" id="IPR013783">
    <property type="entry name" value="Ig-like_fold"/>
</dbReference>
<dbReference type="Proteomes" id="UP000218231">
    <property type="component" value="Unassembled WGS sequence"/>
</dbReference>
<organism evidence="3 4">
    <name type="scientific">Diploscapter pachys</name>
    <dbReference type="NCBI Taxonomy" id="2018661"/>
    <lineage>
        <taxon>Eukaryota</taxon>
        <taxon>Metazoa</taxon>
        <taxon>Ecdysozoa</taxon>
        <taxon>Nematoda</taxon>
        <taxon>Chromadorea</taxon>
        <taxon>Rhabditida</taxon>
        <taxon>Rhabditina</taxon>
        <taxon>Rhabditomorpha</taxon>
        <taxon>Rhabditoidea</taxon>
        <taxon>Rhabditidae</taxon>
        <taxon>Diploscapter</taxon>
    </lineage>
</organism>
<comment type="caution">
    <text evidence="3">The sequence shown here is derived from an EMBL/GenBank/DDBJ whole genome shotgun (WGS) entry which is preliminary data.</text>
</comment>
<dbReference type="Pfam" id="PF07679">
    <property type="entry name" value="I-set"/>
    <property type="match status" value="5"/>
</dbReference>
<dbReference type="Gene3D" id="2.60.40.10">
    <property type="entry name" value="Immunoglobulins"/>
    <property type="match status" value="7"/>
</dbReference>
<dbReference type="SMART" id="SM00409">
    <property type="entry name" value="IG"/>
    <property type="match status" value="3"/>
</dbReference>
<dbReference type="SMART" id="SM00408">
    <property type="entry name" value="IGc2"/>
    <property type="match status" value="3"/>
</dbReference>
<reference evidence="3 4" key="1">
    <citation type="journal article" date="2017" name="Curr. Biol.">
        <title>Genome architecture and evolution of a unichromosomal asexual nematode.</title>
        <authorList>
            <person name="Fradin H."/>
            <person name="Zegar C."/>
            <person name="Gutwein M."/>
            <person name="Lucas J."/>
            <person name="Kovtun M."/>
            <person name="Corcoran D."/>
            <person name="Baugh L.R."/>
            <person name="Kiontke K."/>
            <person name="Gunsalus K."/>
            <person name="Fitch D.H."/>
            <person name="Piano F."/>
        </authorList>
    </citation>
    <scope>NUCLEOTIDE SEQUENCE [LARGE SCALE GENOMIC DNA]</scope>
    <source>
        <strain evidence="3">PF1309</strain>
    </source>
</reference>
<dbReference type="STRING" id="2018661.A0A2A2JIB8"/>
<feature type="domain" description="Ig-like" evidence="2">
    <location>
        <begin position="622"/>
        <end position="710"/>
    </location>
</feature>
<dbReference type="SUPFAM" id="SSF48726">
    <property type="entry name" value="Immunoglobulin"/>
    <property type="match status" value="7"/>
</dbReference>
<dbReference type="PANTHER" id="PTHR47633:SF4">
    <property type="entry name" value="MYOPALLADIN ISOFORM X1"/>
    <property type="match status" value="1"/>
</dbReference>
<gene>
    <name evidence="3" type="ORF">WR25_01784</name>
</gene>
<feature type="compositionally biased region" description="Basic and acidic residues" evidence="1">
    <location>
        <begin position="473"/>
        <end position="482"/>
    </location>
</feature>
<dbReference type="OrthoDB" id="5969272at2759"/>
<proteinExistence type="predicted"/>
<dbReference type="InterPro" id="IPR003598">
    <property type="entry name" value="Ig_sub2"/>
</dbReference>
<evidence type="ECO:0000259" key="2">
    <source>
        <dbReference type="PROSITE" id="PS50835"/>
    </source>
</evidence>